<sequence>MSWDVFLFRAPADVAAVDEIAEDFDPDALGPLAEVLRRLGDALPEVDLGDPAWGMLDGSSWHIELNIGKRDPVDSIMLHVRGGGDDVLPVIARIAAAVDARALDISTGEFLTGDPGQTAGWRGFQQYRDR</sequence>
<reference evidence="1 2" key="1">
    <citation type="submission" date="2021-06" db="EMBL/GenBank/DDBJ databases">
        <title>Actinoplanes lichenicola sp. nov., and Actinoplanes ovalisporus sp. nov., isolated from lichen in Thailand.</title>
        <authorList>
            <person name="Saeng-In P."/>
            <person name="Kanchanasin P."/>
            <person name="Yuki M."/>
            <person name="Kudo T."/>
            <person name="Ohkuma M."/>
            <person name="Phongsopitanun W."/>
            <person name="Tanasupawat S."/>
        </authorList>
    </citation>
    <scope>NUCLEOTIDE SEQUENCE [LARGE SCALE GENOMIC DNA]</scope>
    <source>
        <strain evidence="1 2">NBRC 110975</strain>
    </source>
</reference>
<evidence type="ECO:0000313" key="1">
    <source>
        <dbReference type="EMBL" id="MBU2662501.1"/>
    </source>
</evidence>
<gene>
    <name evidence="1" type="ORF">KOI35_03165</name>
</gene>
<dbReference type="Proteomes" id="UP001519654">
    <property type="component" value="Unassembled WGS sequence"/>
</dbReference>
<organism evidence="1 2">
    <name type="scientific">Paractinoplanes bogorensis</name>
    <dbReference type="NCBI Taxonomy" id="1610840"/>
    <lineage>
        <taxon>Bacteria</taxon>
        <taxon>Bacillati</taxon>
        <taxon>Actinomycetota</taxon>
        <taxon>Actinomycetes</taxon>
        <taxon>Micromonosporales</taxon>
        <taxon>Micromonosporaceae</taxon>
        <taxon>Paractinoplanes</taxon>
    </lineage>
</organism>
<evidence type="ECO:0000313" key="2">
    <source>
        <dbReference type="Proteomes" id="UP001519654"/>
    </source>
</evidence>
<name>A0ABS5YGH5_9ACTN</name>
<accession>A0ABS5YGH5</accession>
<protein>
    <submittedName>
        <fullName evidence="1">Uncharacterized protein</fullName>
    </submittedName>
</protein>
<dbReference type="RefSeq" id="WP_215784443.1">
    <property type="nucleotide sequence ID" value="NZ_JAHKKG010000001.1"/>
</dbReference>
<proteinExistence type="predicted"/>
<keyword evidence="2" id="KW-1185">Reference proteome</keyword>
<dbReference type="EMBL" id="JAHKKG010000001">
    <property type="protein sequence ID" value="MBU2662501.1"/>
    <property type="molecule type" value="Genomic_DNA"/>
</dbReference>
<comment type="caution">
    <text evidence="1">The sequence shown here is derived from an EMBL/GenBank/DDBJ whole genome shotgun (WGS) entry which is preliminary data.</text>
</comment>